<dbReference type="CDD" id="cd22419">
    <property type="entry name" value="KH-I_ASCC1"/>
    <property type="match status" value="1"/>
</dbReference>
<feature type="signal peptide" evidence="2">
    <location>
        <begin position="1"/>
        <end position="29"/>
    </location>
</feature>
<dbReference type="Pfam" id="PF10469">
    <property type="entry name" value="AKAP7_NLS"/>
    <property type="match status" value="1"/>
</dbReference>
<keyword evidence="5" id="KW-1185">Reference proteome</keyword>
<feature type="chain" id="PRO_5046020264" description="K Homology domain-containing protein" evidence="2">
    <location>
        <begin position="30"/>
        <end position="675"/>
    </location>
</feature>
<gene>
    <name evidence="4" type="ORF">PLOB_00012664</name>
</gene>
<reference evidence="4 5" key="1">
    <citation type="submission" date="2022-05" db="EMBL/GenBank/DDBJ databases">
        <authorList>
            <consortium name="Genoscope - CEA"/>
            <person name="William W."/>
        </authorList>
    </citation>
    <scope>NUCLEOTIDE SEQUENCE [LARGE SCALE GENOMIC DNA]</scope>
</reference>
<evidence type="ECO:0000256" key="1">
    <source>
        <dbReference type="PROSITE-ProRule" id="PRU00117"/>
    </source>
</evidence>
<evidence type="ECO:0000256" key="2">
    <source>
        <dbReference type="SAM" id="SignalP"/>
    </source>
</evidence>
<dbReference type="Proteomes" id="UP001159405">
    <property type="component" value="Unassembled WGS sequence"/>
</dbReference>
<dbReference type="InterPro" id="IPR004087">
    <property type="entry name" value="KH_dom"/>
</dbReference>
<dbReference type="InterPro" id="IPR019510">
    <property type="entry name" value="AKAP7-like_phosphoesterase"/>
</dbReference>
<keyword evidence="1" id="KW-0694">RNA-binding</keyword>
<dbReference type="SUPFAM" id="SSF54791">
    <property type="entry name" value="Eukaryotic type KH-domain (KH-domain type I)"/>
    <property type="match status" value="1"/>
</dbReference>
<evidence type="ECO:0000259" key="3">
    <source>
        <dbReference type="SMART" id="SM00322"/>
    </source>
</evidence>
<dbReference type="Gene3D" id="3.40.50.300">
    <property type="entry name" value="P-loop containing nucleotide triphosphate hydrolases"/>
    <property type="match status" value="1"/>
</dbReference>
<dbReference type="PANTHER" id="PTHR13360">
    <property type="entry name" value="ACTIVATING SIGNAL COINTEGRATOR 1 COMPLEX SUBUNIT 1"/>
    <property type="match status" value="1"/>
</dbReference>
<evidence type="ECO:0000313" key="5">
    <source>
        <dbReference type="Proteomes" id="UP001159405"/>
    </source>
</evidence>
<dbReference type="InterPro" id="IPR027417">
    <property type="entry name" value="P-loop_NTPase"/>
</dbReference>
<feature type="non-terminal residue" evidence="4">
    <location>
        <position position="1"/>
    </location>
</feature>
<name>A0ABN8NF76_9CNID</name>
<protein>
    <recommendedName>
        <fullName evidence="3">K Homology domain-containing protein</fullName>
    </recommendedName>
</protein>
<dbReference type="EMBL" id="CALNXK010000017">
    <property type="protein sequence ID" value="CAH3105099.1"/>
    <property type="molecule type" value="Genomic_DNA"/>
</dbReference>
<sequence>ANVQDGGQTWPRRKLLIMFLLKLWSFLITMDVMKPTLINIGGRCYRKMPFEQKIERYPEQASNSGQRNNEEEVTLDDEACDTFGLVEKTDEGYKLSMEMPSSLHRFIIGRRGETKRKIEKDTGTRIWIPRQGQEGDVVITGTQRSGVVGARSRIEVITESARQKIPFTHFLCFPLYESNLEKKVAEFKVRVLKDCFESRGIDASIFQLPSKIHLTIGMLTLLSDKDVKNAADLLSECYQELVREYLQDTAVEIELKGVEYMNDDPAEVDVLYAKVLPKDGSDRLQRLADAIVERFVSKGLMKKQYDQVKLHATVMNSKLRNTDEQTPAKKSRTDVPPRFVKKLSFDARKIISLFEDFSFGEYHLGTIHLSTRGRYDAEGHYEYGNQSNRSKIETRVMSPEMYSHVTHMSKRRVILWTAPRCVSTAFERSIMTLKNSKILHEPYSAAHYFGTERQSSRYEAQEINQQATYRSISKLLQKEYDGSDFVFTKEMAYCLENKFHIFTEEGFKDFQHTFLIRHPLKAVYSLYKASTNPKLTGWDYFDPAEAGFRQMGELCEFVERHIHSNPIVVDADDLLDYPTEMMQSYCEAVGLEFEENMTSWEPGPVPEWDVWAGWHEDALKSSGFKARVKKNRSRPCAVFDVEDLPPEVAAVVEECMPYYESLSAKKLLPKNIPVF</sequence>
<dbReference type="PANTHER" id="PTHR13360:SF1">
    <property type="entry name" value="ACTIVATING SIGNAL COINTEGRATOR 1 COMPLEX SUBUNIT 1"/>
    <property type="match status" value="1"/>
</dbReference>
<proteinExistence type="predicted"/>
<dbReference type="InterPro" id="IPR036612">
    <property type="entry name" value="KH_dom_type_1_sf"/>
</dbReference>
<dbReference type="SMART" id="SM00322">
    <property type="entry name" value="KH"/>
    <property type="match status" value="1"/>
</dbReference>
<dbReference type="PROSITE" id="PS50084">
    <property type="entry name" value="KH_TYPE_1"/>
    <property type="match status" value="1"/>
</dbReference>
<dbReference type="InterPro" id="IPR004088">
    <property type="entry name" value="KH_dom_type_1"/>
</dbReference>
<dbReference type="Pfam" id="PF19798">
    <property type="entry name" value="Sulfotransfer_5"/>
    <property type="match status" value="1"/>
</dbReference>
<keyword evidence="2" id="KW-0732">Signal</keyword>
<dbReference type="Gene3D" id="3.30.1370.10">
    <property type="entry name" value="K Homology domain, type 1"/>
    <property type="match status" value="1"/>
</dbReference>
<organism evidence="4 5">
    <name type="scientific">Porites lobata</name>
    <dbReference type="NCBI Taxonomy" id="104759"/>
    <lineage>
        <taxon>Eukaryota</taxon>
        <taxon>Metazoa</taxon>
        <taxon>Cnidaria</taxon>
        <taxon>Anthozoa</taxon>
        <taxon>Hexacorallia</taxon>
        <taxon>Scleractinia</taxon>
        <taxon>Fungiina</taxon>
        <taxon>Poritidae</taxon>
        <taxon>Porites</taxon>
    </lineage>
</organism>
<dbReference type="Gene3D" id="3.90.1140.10">
    <property type="entry name" value="Cyclic phosphodiesterase"/>
    <property type="match status" value="1"/>
</dbReference>
<comment type="caution">
    <text evidence="4">The sequence shown here is derived from an EMBL/GenBank/DDBJ whole genome shotgun (WGS) entry which is preliminary data.</text>
</comment>
<dbReference type="SUPFAM" id="SSF52540">
    <property type="entry name" value="P-loop containing nucleoside triphosphate hydrolases"/>
    <property type="match status" value="1"/>
</dbReference>
<feature type="domain" description="K Homology" evidence="3">
    <location>
        <begin position="91"/>
        <end position="159"/>
    </location>
</feature>
<evidence type="ECO:0000313" key="4">
    <source>
        <dbReference type="EMBL" id="CAH3105099.1"/>
    </source>
</evidence>
<dbReference type="Pfam" id="PF00013">
    <property type="entry name" value="KH_1"/>
    <property type="match status" value="1"/>
</dbReference>
<dbReference type="InterPro" id="IPR009210">
    <property type="entry name" value="ASCC1"/>
</dbReference>
<dbReference type="InterPro" id="IPR047538">
    <property type="entry name" value="KH-I_ASCC1"/>
</dbReference>
<accession>A0ABN8NF76</accession>